<dbReference type="PROSITE" id="PS50035">
    <property type="entry name" value="PLD"/>
    <property type="match status" value="1"/>
</dbReference>
<keyword evidence="3" id="KW-0443">Lipid metabolism</keyword>
<evidence type="ECO:0000256" key="5">
    <source>
        <dbReference type="ARBA" id="ARBA00040549"/>
    </source>
</evidence>
<dbReference type="Proteomes" id="UP000887568">
    <property type="component" value="Unplaced"/>
</dbReference>
<dbReference type="PROSITE" id="PS51257">
    <property type="entry name" value="PROKAR_LIPOPROTEIN"/>
    <property type="match status" value="1"/>
</dbReference>
<sequence>MSLRSWPTVILAFGACSEVLYYLYKTKVHQRLWSYFVASSATRKSTIETARSLDIFHQVLFFPDKERTCPDFFLSERGCGRPKCPFSHNVTNFSRMVGHIQKAKQSLDICMYTITNNDLAELVVKLHERGNVVRIITDDEAMNMSGTFIGKFRRAGIQVRRDYSSYLMHHKFVVIDGTTLINGSFNWTCHAVNSNNENVLITNNPEIVEPFIAEYERLWEVFDPAKRPP</sequence>
<dbReference type="EnsemblMetazoa" id="XM_038208650.1">
    <property type="protein sequence ID" value="XP_038064578.1"/>
    <property type="gene ID" value="LOC119734984"/>
</dbReference>
<keyword evidence="7" id="KW-0479">Metal-binding</keyword>
<evidence type="ECO:0000256" key="2">
    <source>
        <dbReference type="ARBA" id="ARBA00022963"/>
    </source>
</evidence>
<dbReference type="InterPro" id="IPR025202">
    <property type="entry name" value="PLD-like_dom"/>
</dbReference>
<dbReference type="InterPro" id="IPR001736">
    <property type="entry name" value="PLipase_D/transphosphatidylase"/>
</dbReference>
<evidence type="ECO:0000256" key="7">
    <source>
        <dbReference type="PROSITE-ProRule" id="PRU00723"/>
    </source>
</evidence>
<dbReference type="PROSITE" id="PS50103">
    <property type="entry name" value="ZF_C3H1"/>
    <property type="match status" value="1"/>
</dbReference>
<dbReference type="Pfam" id="PF13091">
    <property type="entry name" value="PLDc_2"/>
    <property type="match status" value="1"/>
</dbReference>
<dbReference type="AlphaFoldDB" id="A0A914ALW6"/>
<name>A0A914ALW6_PATMI</name>
<evidence type="ECO:0000313" key="11">
    <source>
        <dbReference type="Proteomes" id="UP000887568"/>
    </source>
</evidence>
<protein>
    <recommendedName>
        <fullName evidence="5">Mitochondrial cardiolipin hydrolase</fullName>
    </recommendedName>
    <alternativeName>
        <fullName evidence="6">Mitochondrial phospholipase</fullName>
    </alternativeName>
</protein>
<feature type="domain" description="PLD phosphodiesterase" evidence="8">
    <location>
        <begin position="164"/>
        <end position="191"/>
    </location>
</feature>
<evidence type="ECO:0000259" key="8">
    <source>
        <dbReference type="PROSITE" id="PS50035"/>
    </source>
</evidence>
<evidence type="ECO:0000256" key="4">
    <source>
        <dbReference type="ARBA" id="ARBA00038012"/>
    </source>
</evidence>
<feature type="domain" description="C3H1-type" evidence="9">
    <location>
        <begin position="63"/>
        <end position="91"/>
    </location>
</feature>
<keyword evidence="1" id="KW-0378">Hydrolase</keyword>
<keyword evidence="2" id="KW-0442">Lipid degradation</keyword>
<evidence type="ECO:0000256" key="3">
    <source>
        <dbReference type="ARBA" id="ARBA00023098"/>
    </source>
</evidence>
<dbReference type="GO" id="GO:0008270">
    <property type="term" value="F:zinc ion binding"/>
    <property type="evidence" value="ECO:0007669"/>
    <property type="project" value="UniProtKB-KW"/>
</dbReference>
<dbReference type="SUPFAM" id="SSF56024">
    <property type="entry name" value="Phospholipase D/nuclease"/>
    <property type="match status" value="1"/>
</dbReference>
<keyword evidence="7" id="KW-0863">Zinc-finger</keyword>
<dbReference type="OMA" id="AVCAKEH"/>
<evidence type="ECO:0000313" key="10">
    <source>
        <dbReference type="EnsemblMetazoa" id="XP_038064578.1"/>
    </source>
</evidence>
<evidence type="ECO:0000256" key="1">
    <source>
        <dbReference type="ARBA" id="ARBA00022801"/>
    </source>
</evidence>
<dbReference type="InterPro" id="IPR051406">
    <property type="entry name" value="PLD_domain"/>
</dbReference>
<keyword evidence="11" id="KW-1185">Reference proteome</keyword>
<dbReference type="Gene3D" id="3.30.870.10">
    <property type="entry name" value="Endonuclease Chain A"/>
    <property type="match status" value="1"/>
</dbReference>
<dbReference type="GO" id="GO:0034587">
    <property type="term" value="P:piRNA processing"/>
    <property type="evidence" value="ECO:0007669"/>
    <property type="project" value="TreeGrafter"/>
</dbReference>
<dbReference type="OrthoDB" id="5205528at2759"/>
<dbReference type="RefSeq" id="XP_038064578.1">
    <property type="nucleotide sequence ID" value="XM_038208650.1"/>
</dbReference>
<dbReference type="SMART" id="SM00155">
    <property type="entry name" value="PLDc"/>
    <property type="match status" value="1"/>
</dbReference>
<keyword evidence="7" id="KW-0862">Zinc</keyword>
<evidence type="ECO:0000256" key="6">
    <source>
        <dbReference type="ARBA" id="ARBA00043167"/>
    </source>
</evidence>
<dbReference type="GO" id="GO:0005739">
    <property type="term" value="C:mitochondrion"/>
    <property type="evidence" value="ECO:0007669"/>
    <property type="project" value="TreeGrafter"/>
</dbReference>
<dbReference type="GO" id="GO:0016042">
    <property type="term" value="P:lipid catabolic process"/>
    <property type="evidence" value="ECO:0007669"/>
    <property type="project" value="UniProtKB-KW"/>
</dbReference>
<dbReference type="CDD" id="cd09171">
    <property type="entry name" value="PLDc_vPLD6_like"/>
    <property type="match status" value="1"/>
</dbReference>
<dbReference type="GO" id="GO:0016891">
    <property type="term" value="F:RNA endonuclease activity producing 5'-phosphomonoesters, hydrolytic mechanism"/>
    <property type="evidence" value="ECO:0007669"/>
    <property type="project" value="TreeGrafter"/>
</dbReference>
<reference evidence="10" key="1">
    <citation type="submission" date="2022-11" db="UniProtKB">
        <authorList>
            <consortium name="EnsemblMetazoa"/>
        </authorList>
    </citation>
    <scope>IDENTIFICATION</scope>
</reference>
<accession>A0A914ALW6</accession>
<dbReference type="PANTHER" id="PTHR43856">
    <property type="entry name" value="CARDIOLIPIN HYDROLASE"/>
    <property type="match status" value="1"/>
</dbReference>
<dbReference type="InterPro" id="IPR000571">
    <property type="entry name" value="Znf_CCCH"/>
</dbReference>
<evidence type="ECO:0000259" key="9">
    <source>
        <dbReference type="PROSITE" id="PS50103"/>
    </source>
</evidence>
<dbReference type="GeneID" id="119734984"/>
<dbReference type="PANTHER" id="PTHR43856:SF1">
    <property type="entry name" value="MITOCHONDRIAL CARDIOLIPIN HYDROLASE"/>
    <property type="match status" value="1"/>
</dbReference>
<organism evidence="10 11">
    <name type="scientific">Patiria miniata</name>
    <name type="common">Bat star</name>
    <name type="synonym">Asterina miniata</name>
    <dbReference type="NCBI Taxonomy" id="46514"/>
    <lineage>
        <taxon>Eukaryota</taxon>
        <taxon>Metazoa</taxon>
        <taxon>Echinodermata</taxon>
        <taxon>Eleutherozoa</taxon>
        <taxon>Asterozoa</taxon>
        <taxon>Asteroidea</taxon>
        <taxon>Valvatacea</taxon>
        <taxon>Valvatida</taxon>
        <taxon>Asterinidae</taxon>
        <taxon>Patiria</taxon>
    </lineage>
</organism>
<proteinExistence type="inferred from homology"/>
<feature type="zinc finger region" description="C3H1-type" evidence="7">
    <location>
        <begin position="63"/>
        <end position="91"/>
    </location>
</feature>
<comment type="similarity">
    <text evidence="4">Belongs to the phospholipase D family. MitoPLD/Zucchini subfamily.</text>
</comment>